<evidence type="ECO:0000313" key="3">
    <source>
        <dbReference type="Proteomes" id="UP000585050"/>
    </source>
</evidence>
<evidence type="ECO:0000256" key="1">
    <source>
        <dbReference type="SAM" id="Phobius"/>
    </source>
</evidence>
<comment type="caution">
    <text evidence="2">The sequence shown here is derived from an EMBL/GenBank/DDBJ whole genome shotgun (WGS) entry which is preliminary data.</text>
</comment>
<reference evidence="2 3" key="1">
    <citation type="submission" date="2020-04" db="EMBL/GenBank/DDBJ databases">
        <title>Flammeovirga sp. SR4, a novel species isolated from seawater.</title>
        <authorList>
            <person name="Wang X."/>
        </authorList>
    </citation>
    <scope>NUCLEOTIDE SEQUENCE [LARGE SCALE GENOMIC DNA]</scope>
    <source>
        <strain evidence="2 3">SR4</strain>
    </source>
</reference>
<keyword evidence="1" id="KW-1133">Transmembrane helix</keyword>
<feature type="transmembrane region" description="Helical" evidence="1">
    <location>
        <begin position="39"/>
        <end position="58"/>
    </location>
</feature>
<gene>
    <name evidence="2" type="ORF">HGP29_27245</name>
</gene>
<evidence type="ECO:0000313" key="2">
    <source>
        <dbReference type="EMBL" id="NLR94932.1"/>
    </source>
</evidence>
<sequence length="127" mass="14125">MDTGRMETEFGESGETLQTELFQRPSSVKGYTYDQLTKLFAGLVLLVAIIAAGLVYYYPSLYKPTMVVLAIGILVGVLLQRNAVISNSRVTATSAKVFSAFQRELKKAPLGEIARNLRKVEKNTRHR</sequence>
<keyword evidence="1" id="KW-0812">Transmembrane</keyword>
<dbReference type="RefSeq" id="WP_168885641.1">
    <property type="nucleotide sequence ID" value="NZ_JABAIL010000016.1"/>
</dbReference>
<accession>A0A7X8SR85</accession>
<dbReference type="AlphaFoldDB" id="A0A7X8SR85"/>
<dbReference type="Proteomes" id="UP000585050">
    <property type="component" value="Unassembled WGS sequence"/>
</dbReference>
<dbReference type="EMBL" id="JABAIL010000016">
    <property type="protein sequence ID" value="NLR94932.1"/>
    <property type="molecule type" value="Genomic_DNA"/>
</dbReference>
<keyword evidence="3" id="KW-1185">Reference proteome</keyword>
<proteinExistence type="predicted"/>
<organism evidence="2 3">
    <name type="scientific">Flammeovirga agarivorans</name>
    <dbReference type="NCBI Taxonomy" id="2726742"/>
    <lineage>
        <taxon>Bacteria</taxon>
        <taxon>Pseudomonadati</taxon>
        <taxon>Bacteroidota</taxon>
        <taxon>Cytophagia</taxon>
        <taxon>Cytophagales</taxon>
        <taxon>Flammeovirgaceae</taxon>
        <taxon>Flammeovirga</taxon>
    </lineage>
</organism>
<feature type="transmembrane region" description="Helical" evidence="1">
    <location>
        <begin position="64"/>
        <end position="79"/>
    </location>
</feature>
<name>A0A7X8SR85_9BACT</name>
<keyword evidence="1" id="KW-0472">Membrane</keyword>
<protein>
    <submittedName>
        <fullName evidence="2">Uncharacterized protein</fullName>
    </submittedName>
</protein>